<dbReference type="EMBL" id="JAGGJR010000001">
    <property type="protein sequence ID" value="MBP1871097.1"/>
    <property type="molecule type" value="Genomic_DNA"/>
</dbReference>
<comment type="caution">
    <text evidence="1">The sequence shown here is derived from an EMBL/GenBank/DDBJ whole genome shotgun (WGS) entry which is preliminary data.</text>
</comment>
<evidence type="ECO:0000313" key="2">
    <source>
        <dbReference type="Proteomes" id="UP000823773"/>
    </source>
</evidence>
<proteinExistence type="predicted"/>
<name>A0ACC5SQH4_ENSAD</name>
<gene>
    <name evidence="1" type="ORF">J2Z19_000794</name>
</gene>
<dbReference type="Proteomes" id="UP000823773">
    <property type="component" value="Unassembled WGS sequence"/>
</dbReference>
<sequence length="274" mass="28261">MRTEIAASDRVALERKGDAMAGRLSGKVALISGGAGGCGLAASELFAREGAKVGIVDLPRSKGEEVAAAIRANGGEAIFAPADVSVSAEVSSAVKAVEAAFGAITVLFNHAGILAVGPFLETEEDEWDRLMAVNVRSMFLMTKAVLPGMLAAGGGSIVCTSSISAVAATPMEVLYDTTKGACHMFARAIAVEFRDRGIRCNAVCPGFIATDHGKRELVGLSKYGVDVSEAAIAAQQGRMCDPKEVANAALFLASDEASFVNGTHLFVDNCFTAV</sequence>
<protein>
    <submittedName>
        <fullName evidence="1">NAD(P)-dependent dehydrogenase (Short-subunit alcohol dehydrogenase family)</fullName>
    </submittedName>
</protein>
<evidence type="ECO:0000313" key="1">
    <source>
        <dbReference type="EMBL" id="MBP1871097.1"/>
    </source>
</evidence>
<reference evidence="1" key="1">
    <citation type="submission" date="2021-03" db="EMBL/GenBank/DDBJ databases">
        <title>Genomic Encyclopedia of Type Strains, Phase IV (KMG-IV): sequencing the most valuable type-strain genomes for metagenomic binning, comparative biology and taxonomic classification.</title>
        <authorList>
            <person name="Goeker M."/>
        </authorList>
    </citation>
    <scope>NUCLEOTIDE SEQUENCE</scope>
    <source>
        <strain evidence="1">DSM 18131</strain>
    </source>
</reference>
<organism evidence="1 2">
    <name type="scientific">Ensifer adhaerens</name>
    <name type="common">Sinorhizobium morelense</name>
    <dbReference type="NCBI Taxonomy" id="106592"/>
    <lineage>
        <taxon>Bacteria</taxon>
        <taxon>Pseudomonadati</taxon>
        <taxon>Pseudomonadota</taxon>
        <taxon>Alphaproteobacteria</taxon>
        <taxon>Hyphomicrobiales</taxon>
        <taxon>Rhizobiaceae</taxon>
        <taxon>Sinorhizobium/Ensifer group</taxon>
        <taxon>Ensifer</taxon>
    </lineage>
</organism>
<accession>A0ACC5SQH4</accession>
<keyword evidence="2" id="KW-1185">Reference proteome</keyword>